<dbReference type="NCBIfam" id="TIGR00524">
    <property type="entry name" value="eIF-2B_rel"/>
    <property type="match status" value="1"/>
</dbReference>
<dbReference type="InterPro" id="IPR037171">
    <property type="entry name" value="NagB/RpiA_transferase-like"/>
</dbReference>
<feature type="site" description="Transition state stabilizer" evidence="3">
    <location>
        <position position="158"/>
    </location>
</feature>
<feature type="binding site" evidence="3">
    <location>
        <begin position="248"/>
        <end position="249"/>
    </location>
    <ligand>
        <name>substrate</name>
    </ligand>
</feature>
<reference evidence="4 5" key="1">
    <citation type="submission" date="2019-07" db="EMBL/GenBank/DDBJ databases">
        <authorList>
            <person name="Duangmal K."/>
            <person name="Teo W.F.A."/>
        </authorList>
    </citation>
    <scope>NUCLEOTIDE SEQUENCE [LARGE SCALE GENOMIC DNA]</scope>
    <source>
        <strain evidence="4 5">TBRC 6029</strain>
    </source>
</reference>
<dbReference type="InterPro" id="IPR000649">
    <property type="entry name" value="IF-2B-related"/>
</dbReference>
<feature type="active site" description="Proton donor" evidence="3">
    <location>
        <position position="238"/>
    </location>
</feature>
<gene>
    <name evidence="3 4" type="primary">mtnA</name>
    <name evidence="4" type="ORF">FNH05_34460</name>
</gene>
<dbReference type="EC" id="5.3.1.23" evidence="3"/>
<comment type="caution">
    <text evidence="4">The sequence shown here is derived from an EMBL/GenBank/DDBJ whole genome shotgun (WGS) entry which is preliminary data.</text>
</comment>
<dbReference type="AlphaFoldDB" id="A0A558A8E5"/>
<dbReference type="PANTHER" id="PTHR43475">
    <property type="entry name" value="METHYLTHIORIBOSE-1-PHOSPHATE ISOMERASE"/>
    <property type="match status" value="1"/>
</dbReference>
<name>A0A558A8E5_9PSEU</name>
<protein>
    <recommendedName>
        <fullName evidence="3">Methylthioribose-1-phosphate isomerase</fullName>
        <shortName evidence="3">M1Pi</shortName>
        <shortName evidence="3">MTR-1-P isomerase</shortName>
        <ecNumber evidence="3">5.3.1.23</ecNumber>
    </recommendedName>
    <alternativeName>
        <fullName evidence="3">S-methyl-5-thioribose-1-phosphate isomerase</fullName>
    </alternativeName>
</protein>
<dbReference type="InterPro" id="IPR011559">
    <property type="entry name" value="Initiation_fac_2B_a/b/d"/>
</dbReference>
<dbReference type="FunFam" id="3.40.50.10470:FF:000006">
    <property type="entry name" value="Methylthioribose-1-phosphate isomerase"/>
    <property type="match status" value="1"/>
</dbReference>
<dbReference type="InterPro" id="IPR005251">
    <property type="entry name" value="IF-M1Pi"/>
</dbReference>
<evidence type="ECO:0000256" key="2">
    <source>
        <dbReference type="ARBA" id="ARBA00052401"/>
    </source>
</evidence>
<keyword evidence="1 3" id="KW-0413">Isomerase</keyword>
<dbReference type="Proteomes" id="UP000320011">
    <property type="component" value="Unassembled WGS sequence"/>
</dbReference>
<evidence type="ECO:0000256" key="3">
    <source>
        <dbReference type="HAMAP-Rule" id="MF_01678"/>
    </source>
</evidence>
<organism evidence="4 5">
    <name type="scientific">Amycolatopsis rhizosphaerae</name>
    <dbReference type="NCBI Taxonomy" id="2053003"/>
    <lineage>
        <taxon>Bacteria</taxon>
        <taxon>Bacillati</taxon>
        <taxon>Actinomycetota</taxon>
        <taxon>Actinomycetes</taxon>
        <taxon>Pseudonocardiales</taxon>
        <taxon>Pseudonocardiaceae</taxon>
        <taxon>Amycolatopsis</taxon>
    </lineage>
</organism>
<feature type="binding site" evidence="3">
    <location>
        <position position="197"/>
    </location>
    <ligand>
        <name>substrate</name>
    </ligand>
</feature>
<comment type="similarity">
    <text evidence="3">Belongs to the EIF-2B alpha/beta/delta subunits family. MtnA subfamily.</text>
</comment>
<dbReference type="InterPro" id="IPR042529">
    <property type="entry name" value="IF_2B-like_C"/>
</dbReference>
<comment type="pathway">
    <text evidence="3">Amino-acid biosynthesis; L-methionine biosynthesis via salvage pathway; L-methionine from S-methyl-5-thio-alpha-D-ribose 1-phosphate: step 1/6.</text>
</comment>
<proteinExistence type="inferred from homology"/>
<sequence>MAGRHRRGGTVRRTIDWDGGAVMIIDQCALPASFETLRLTTVDELIGAIRRLAVRGAPALGAAGALGTALSAFRHPGDAEAVRADARRLADARPTAVNLSWGVRRALTRLAEGPEAVLAEAKALMDEDERVNREASRRAAELLLDRCPSRPLRLLTHCNAGRLATVGWGTALGVVWHLHEAGRLEYVFADETRPLLQGARLTAWELAEAGVPYRLLPDSAAASAMARGLVDCVVVGADRIAANGDVANKIGTYGLALAAARHGLPFVVVAPMSTVDKELPDGGGIVIEERDAGEVTCVAGQRVAPPGATAYNPAFDVTPAELITAVVTEHGIFPPA</sequence>
<keyword evidence="3" id="KW-0028">Amino-acid biosynthesis</keyword>
<dbReference type="InterPro" id="IPR027363">
    <property type="entry name" value="M1Pi_N"/>
</dbReference>
<dbReference type="UniPathway" id="UPA00904">
    <property type="reaction ID" value="UER00874"/>
</dbReference>
<dbReference type="NCBIfam" id="NF004326">
    <property type="entry name" value="PRK05720.1"/>
    <property type="match status" value="1"/>
</dbReference>
<dbReference type="Pfam" id="PF01008">
    <property type="entry name" value="IF-2B"/>
    <property type="match status" value="1"/>
</dbReference>
<accession>A0A558A8E5</accession>
<comment type="catalytic activity">
    <reaction evidence="2 3">
        <text>5-(methylsulfanyl)-alpha-D-ribose 1-phosphate = 5-(methylsulfanyl)-D-ribulose 1-phosphate</text>
        <dbReference type="Rhea" id="RHEA:19989"/>
        <dbReference type="ChEBI" id="CHEBI:58533"/>
        <dbReference type="ChEBI" id="CHEBI:58548"/>
        <dbReference type="EC" id="5.3.1.23"/>
    </reaction>
</comment>
<feature type="binding site" evidence="3">
    <location>
        <position position="93"/>
    </location>
    <ligand>
        <name>substrate</name>
    </ligand>
</feature>
<dbReference type="SUPFAM" id="SSF100950">
    <property type="entry name" value="NagB/RpiA/CoA transferase-like"/>
    <property type="match status" value="1"/>
</dbReference>
<dbReference type="EMBL" id="VJWX01000626">
    <property type="protein sequence ID" value="TVT20540.1"/>
    <property type="molecule type" value="Genomic_DNA"/>
</dbReference>
<reference evidence="4 5" key="2">
    <citation type="submission" date="2019-08" db="EMBL/GenBank/DDBJ databases">
        <title>Amycolatopsis acidicola sp. nov., isolated from peat swamp forest soil.</title>
        <authorList>
            <person name="Srisuk N."/>
        </authorList>
    </citation>
    <scope>NUCLEOTIDE SEQUENCE [LARGE SCALE GENOMIC DNA]</scope>
    <source>
        <strain evidence="4 5">TBRC 6029</strain>
    </source>
</reference>
<dbReference type="HAMAP" id="MF_01678">
    <property type="entry name" value="Salvage_MtnA"/>
    <property type="match status" value="1"/>
</dbReference>
<keyword evidence="5" id="KW-1185">Reference proteome</keyword>
<dbReference type="Gene3D" id="1.20.120.420">
    <property type="entry name" value="translation initiation factor eif-2b, domain 1"/>
    <property type="match status" value="1"/>
</dbReference>
<evidence type="ECO:0000256" key="1">
    <source>
        <dbReference type="ARBA" id="ARBA00023235"/>
    </source>
</evidence>
<dbReference type="OrthoDB" id="9803436at2"/>
<evidence type="ECO:0000313" key="4">
    <source>
        <dbReference type="EMBL" id="TVT20540.1"/>
    </source>
</evidence>
<dbReference type="NCBIfam" id="TIGR00512">
    <property type="entry name" value="salvage_mtnA"/>
    <property type="match status" value="1"/>
</dbReference>
<dbReference type="PANTHER" id="PTHR43475:SF1">
    <property type="entry name" value="METHYLTHIORIBOSE-1-PHOSPHATE ISOMERASE"/>
    <property type="match status" value="1"/>
</dbReference>
<evidence type="ECO:0000313" key="5">
    <source>
        <dbReference type="Proteomes" id="UP000320011"/>
    </source>
</evidence>
<dbReference type="GO" id="GO:0019509">
    <property type="term" value="P:L-methionine salvage from methylthioadenosine"/>
    <property type="evidence" value="ECO:0007669"/>
    <property type="project" value="UniProtKB-UniRule"/>
</dbReference>
<feature type="binding site" evidence="3">
    <location>
        <begin position="55"/>
        <end position="57"/>
    </location>
    <ligand>
        <name>substrate</name>
    </ligand>
</feature>
<dbReference type="Gene3D" id="3.40.50.10470">
    <property type="entry name" value="Translation initiation factor eif-2b, domain 2"/>
    <property type="match status" value="1"/>
</dbReference>
<keyword evidence="3" id="KW-0486">Methionine biosynthesis</keyword>
<dbReference type="GO" id="GO:0046523">
    <property type="term" value="F:S-methyl-5-thioribose-1-phosphate isomerase activity"/>
    <property type="evidence" value="ECO:0007669"/>
    <property type="project" value="UniProtKB-UniRule"/>
</dbReference>
<comment type="function">
    <text evidence="3">Catalyzes the interconversion of methylthioribose-1-phosphate (MTR-1-P) into methylthioribulose-1-phosphate (MTRu-1-P).</text>
</comment>